<evidence type="ECO:0000256" key="3">
    <source>
        <dbReference type="ARBA" id="ARBA00023125"/>
    </source>
</evidence>
<protein>
    <submittedName>
        <fullName evidence="6">LysR family transcriptional regulator</fullName>
    </submittedName>
</protein>
<comment type="similarity">
    <text evidence="1">Belongs to the LysR transcriptional regulatory family.</text>
</comment>
<dbReference type="InterPro" id="IPR036390">
    <property type="entry name" value="WH_DNA-bd_sf"/>
</dbReference>
<dbReference type="EMBL" id="SACQ01000001">
    <property type="protein sequence ID" value="RVU32303.1"/>
    <property type="molecule type" value="Genomic_DNA"/>
</dbReference>
<name>A0A437QD38_9GAMM</name>
<dbReference type="RefSeq" id="WP_127692472.1">
    <property type="nucleotide sequence ID" value="NZ_SACQ01000001.1"/>
</dbReference>
<proteinExistence type="inferred from homology"/>
<organism evidence="6 7">
    <name type="scientific">Neptunomonas marina</name>
    <dbReference type="NCBI Taxonomy" id="1815562"/>
    <lineage>
        <taxon>Bacteria</taxon>
        <taxon>Pseudomonadati</taxon>
        <taxon>Pseudomonadota</taxon>
        <taxon>Gammaproteobacteria</taxon>
        <taxon>Oceanospirillales</taxon>
        <taxon>Oceanospirillaceae</taxon>
        <taxon>Neptunomonas</taxon>
    </lineage>
</organism>
<dbReference type="PANTHER" id="PTHR30537:SF66">
    <property type="entry name" value="IRON-REGULATED VIRULENCE REGULATORY PROTEIN IRGB"/>
    <property type="match status" value="1"/>
</dbReference>
<comment type="caution">
    <text evidence="6">The sequence shown here is derived from an EMBL/GenBank/DDBJ whole genome shotgun (WGS) entry which is preliminary data.</text>
</comment>
<keyword evidence="7" id="KW-1185">Reference proteome</keyword>
<dbReference type="Gene3D" id="1.10.10.10">
    <property type="entry name" value="Winged helix-like DNA-binding domain superfamily/Winged helix DNA-binding domain"/>
    <property type="match status" value="1"/>
</dbReference>
<dbReference type="InterPro" id="IPR058163">
    <property type="entry name" value="LysR-type_TF_proteobact-type"/>
</dbReference>
<keyword evidence="4" id="KW-0804">Transcription</keyword>
<dbReference type="PANTHER" id="PTHR30537">
    <property type="entry name" value="HTH-TYPE TRANSCRIPTIONAL REGULATOR"/>
    <property type="match status" value="1"/>
</dbReference>
<evidence type="ECO:0000313" key="7">
    <source>
        <dbReference type="Proteomes" id="UP000282818"/>
    </source>
</evidence>
<dbReference type="Proteomes" id="UP000282818">
    <property type="component" value="Unassembled WGS sequence"/>
</dbReference>
<accession>A0A437QD38</accession>
<dbReference type="Gene3D" id="3.40.190.290">
    <property type="match status" value="1"/>
</dbReference>
<gene>
    <name evidence="6" type="ORF">EOE65_01230</name>
</gene>
<dbReference type="PROSITE" id="PS50931">
    <property type="entry name" value="HTH_LYSR"/>
    <property type="match status" value="1"/>
</dbReference>
<dbReference type="InterPro" id="IPR000847">
    <property type="entry name" value="LysR_HTH_N"/>
</dbReference>
<keyword evidence="2" id="KW-0805">Transcription regulation</keyword>
<reference evidence="6 7" key="1">
    <citation type="submission" date="2019-01" db="EMBL/GenBank/DDBJ databases">
        <authorList>
            <person name="Chen W.-M."/>
        </authorList>
    </citation>
    <scope>NUCLEOTIDE SEQUENCE [LARGE SCALE GENOMIC DNA]</scope>
    <source>
        <strain evidence="6 7">HPM-16</strain>
    </source>
</reference>
<dbReference type="GO" id="GO:0003700">
    <property type="term" value="F:DNA-binding transcription factor activity"/>
    <property type="evidence" value="ECO:0007669"/>
    <property type="project" value="InterPro"/>
</dbReference>
<evidence type="ECO:0000313" key="6">
    <source>
        <dbReference type="EMBL" id="RVU32303.1"/>
    </source>
</evidence>
<evidence type="ECO:0000256" key="2">
    <source>
        <dbReference type="ARBA" id="ARBA00023015"/>
    </source>
</evidence>
<dbReference type="Pfam" id="PF00126">
    <property type="entry name" value="HTH_1"/>
    <property type="match status" value="1"/>
</dbReference>
<evidence type="ECO:0000259" key="5">
    <source>
        <dbReference type="PROSITE" id="PS50931"/>
    </source>
</evidence>
<dbReference type="SUPFAM" id="SSF53850">
    <property type="entry name" value="Periplasmic binding protein-like II"/>
    <property type="match status" value="1"/>
</dbReference>
<dbReference type="AlphaFoldDB" id="A0A437QD38"/>
<dbReference type="InterPro" id="IPR036388">
    <property type="entry name" value="WH-like_DNA-bd_sf"/>
</dbReference>
<sequence length="294" mass="32228">MNRSRQMSIFTHIVEQGSISAAADHLELSKSVVSQHLKTLESELGATLLIRTTRRQHLTDVGQLFYQRCREMNEVIDSAWDLVRSYQVEPQGRVTITAPDALMNALVAPAIAAAMSRYPKLRAELISSDEQLSLSADTIDLAIRVGSSAASTLKQRRIGSFRDQLCATPALAAAGISENTLYIANRWQGDNIEHHLQPQEQNAAAINFKPRNLCRVNSLNTAVAMISSGGSIGLVPDFLVRQLNTLVPLFPDHQLIENPVYALHPYNNQVPRSVAACLAAIEDSLEDTFSRSGG</sequence>
<evidence type="ECO:0000256" key="4">
    <source>
        <dbReference type="ARBA" id="ARBA00023163"/>
    </source>
</evidence>
<dbReference type="SUPFAM" id="SSF46785">
    <property type="entry name" value="Winged helix' DNA-binding domain"/>
    <property type="match status" value="1"/>
</dbReference>
<dbReference type="InterPro" id="IPR005119">
    <property type="entry name" value="LysR_subst-bd"/>
</dbReference>
<dbReference type="GO" id="GO:0006351">
    <property type="term" value="P:DNA-templated transcription"/>
    <property type="evidence" value="ECO:0007669"/>
    <property type="project" value="TreeGrafter"/>
</dbReference>
<keyword evidence="3" id="KW-0238">DNA-binding</keyword>
<feature type="domain" description="HTH lysR-type" evidence="5">
    <location>
        <begin position="1"/>
        <end position="59"/>
    </location>
</feature>
<evidence type="ECO:0000256" key="1">
    <source>
        <dbReference type="ARBA" id="ARBA00009437"/>
    </source>
</evidence>
<dbReference type="GO" id="GO:0043565">
    <property type="term" value="F:sequence-specific DNA binding"/>
    <property type="evidence" value="ECO:0007669"/>
    <property type="project" value="TreeGrafter"/>
</dbReference>
<dbReference type="Pfam" id="PF03466">
    <property type="entry name" value="LysR_substrate"/>
    <property type="match status" value="1"/>
</dbReference>
<dbReference type="FunFam" id="1.10.10.10:FF:000001">
    <property type="entry name" value="LysR family transcriptional regulator"/>
    <property type="match status" value="1"/>
</dbReference>